<evidence type="ECO:0000313" key="1">
    <source>
        <dbReference type="EMBL" id="MFC6706675.1"/>
    </source>
</evidence>
<sequence>MILHRGVADRPDGDWWTSGERLAEAVSSLDDPEAADMARTYRSLLDDRHRIVHGLWLGSGEGYVNVLRGKSVKKDPQRPNYDMATATEKAILNVAAAFNQLEARASDAVARHMGLH</sequence>
<name>A0ABW2AIQ6_9MICO</name>
<dbReference type="RefSeq" id="WP_382403369.1">
    <property type="nucleotide sequence ID" value="NZ_JBHSWH010000001.1"/>
</dbReference>
<dbReference type="Proteomes" id="UP001596298">
    <property type="component" value="Unassembled WGS sequence"/>
</dbReference>
<reference evidence="2" key="1">
    <citation type="journal article" date="2019" name="Int. J. Syst. Evol. Microbiol.">
        <title>The Global Catalogue of Microorganisms (GCM) 10K type strain sequencing project: providing services to taxonomists for standard genome sequencing and annotation.</title>
        <authorList>
            <consortium name="The Broad Institute Genomics Platform"/>
            <consortium name="The Broad Institute Genome Sequencing Center for Infectious Disease"/>
            <person name="Wu L."/>
            <person name="Ma J."/>
        </authorList>
    </citation>
    <scope>NUCLEOTIDE SEQUENCE [LARGE SCALE GENOMIC DNA]</scope>
    <source>
        <strain evidence="2">CCUG 58127</strain>
    </source>
</reference>
<accession>A0ABW2AIQ6</accession>
<comment type="caution">
    <text evidence="1">The sequence shown here is derived from an EMBL/GenBank/DDBJ whole genome shotgun (WGS) entry which is preliminary data.</text>
</comment>
<protein>
    <recommendedName>
        <fullName evidence="3">DNA-binding protein</fullName>
    </recommendedName>
</protein>
<evidence type="ECO:0008006" key="3">
    <source>
        <dbReference type="Google" id="ProtNLM"/>
    </source>
</evidence>
<gene>
    <name evidence="1" type="ORF">ACFQDH_15770</name>
</gene>
<keyword evidence="2" id="KW-1185">Reference proteome</keyword>
<dbReference type="EMBL" id="JBHSWH010000001">
    <property type="protein sequence ID" value="MFC6706675.1"/>
    <property type="molecule type" value="Genomic_DNA"/>
</dbReference>
<proteinExistence type="predicted"/>
<evidence type="ECO:0000313" key="2">
    <source>
        <dbReference type="Proteomes" id="UP001596298"/>
    </source>
</evidence>
<organism evidence="1 2">
    <name type="scientific">Flexivirga alba</name>
    <dbReference type="NCBI Taxonomy" id="702742"/>
    <lineage>
        <taxon>Bacteria</taxon>
        <taxon>Bacillati</taxon>
        <taxon>Actinomycetota</taxon>
        <taxon>Actinomycetes</taxon>
        <taxon>Micrococcales</taxon>
        <taxon>Dermacoccaceae</taxon>
        <taxon>Flexivirga</taxon>
    </lineage>
</organism>